<dbReference type="Proteomes" id="UP000746690">
    <property type="component" value="Unassembled WGS sequence"/>
</dbReference>
<comment type="caution">
    <text evidence="2">The sequence shown here is derived from an EMBL/GenBank/DDBJ whole genome shotgun (WGS) entry which is preliminary data.</text>
</comment>
<dbReference type="RefSeq" id="WP_169676957.1">
    <property type="nucleotide sequence ID" value="NZ_JABBHF010000015.1"/>
</dbReference>
<keyword evidence="3" id="KW-1185">Reference proteome</keyword>
<gene>
    <name evidence="2" type="ORF">HHX25_19590</name>
</gene>
<keyword evidence="1" id="KW-0472">Membrane</keyword>
<feature type="transmembrane region" description="Helical" evidence="1">
    <location>
        <begin position="240"/>
        <end position="261"/>
    </location>
</feature>
<keyword evidence="1" id="KW-0812">Transmembrane</keyword>
<name>A0ABX1S5L0_9FLAO</name>
<evidence type="ECO:0000313" key="3">
    <source>
        <dbReference type="Proteomes" id="UP000746690"/>
    </source>
</evidence>
<organism evidence="2 3">
    <name type="scientific">Flavivirga algicola</name>
    <dbReference type="NCBI Taxonomy" id="2729136"/>
    <lineage>
        <taxon>Bacteria</taxon>
        <taxon>Pseudomonadati</taxon>
        <taxon>Bacteroidota</taxon>
        <taxon>Flavobacteriia</taxon>
        <taxon>Flavobacteriales</taxon>
        <taxon>Flavobacteriaceae</taxon>
        <taxon>Flavivirga</taxon>
    </lineage>
</organism>
<sequence length="266" mass="31300">MNLQKHFHVKRFYTYLKFDLRLNGKTYLFYFTGLIIFLFILAFFTLATASNRVDFNESYYSPLGVFLQSLTCVLVSGTSFPALRSHSKSINYLLLPASIFEKFLVQFIIRILVFVSLFLPLYWLSYKCAYGIYDLFSWENPLKIDSFHLLSPIDWHKDNIDTLVAVSTVIALSVFAFTGAAYFKKYALFKSVFVFMLVALGYFLFMVCLSHLYYYHKPKELFDIKLRSYNMIENIKSSDFFIIIQLIGTTLFLIPMSYFYLKERKV</sequence>
<feature type="transmembrane region" description="Helical" evidence="1">
    <location>
        <begin position="192"/>
        <end position="214"/>
    </location>
</feature>
<feature type="transmembrane region" description="Helical" evidence="1">
    <location>
        <begin position="103"/>
        <end position="124"/>
    </location>
</feature>
<protein>
    <recommendedName>
        <fullName evidence="4">ABC transporter permease</fullName>
    </recommendedName>
</protein>
<accession>A0ABX1S5L0</accession>
<keyword evidence="1" id="KW-1133">Transmembrane helix</keyword>
<proteinExistence type="predicted"/>
<feature type="transmembrane region" description="Helical" evidence="1">
    <location>
        <begin position="163"/>
        <end position="183"/>
    </location>
</feature>
<feature type="transmembrane region" description="Helical" evidence="1">
    <location>
        <begin position="59"/>
        <end position="83"/>
    </location>
</feature>
<evidence type="ECO:0000256" key="1">
    <source>
        <dbReference type="SAM" id="Phobius"/>
    </source>
</evidence>
<feature type="transmembrane region" description="Helical" evidence="1">
    <location>
        <begin position="27"/>
        <end position="47"/>
    </location>
</feature>
<dbReference type="EMBL" id="JABBHF010000015">
    <property type="protein sequence ID" value="NMH89719.1"/>
    <property type="molecule type" value="Genomic_DNA"/>
</dbReference>
<evidence type="ECO:0000313" key="2">
    <source>
        <dbReference type="EMBL" id="NMH89719.1"/>
    </source>
</evidence>
<evidence type="ECO:0008006" key="4">
    <source>
        <dbReference type="Google" id="ProtNLM"/>
    </source>
</evidence>
<reference evidence="2 3" key="1">
    <citation type="submission" date="2020-04" db="EMBL/GenBank/DDBJ databases">
        <title>A Flavivirga sp. nov.</title>
        <authorList>
            <person name="Sun X."/>
        </authorList>
    </citation>
    <scope>NUCLEOTIDE SEQUENCE [LARGE SCALE GENOMIC DNA]</scope>
    <source>
        <strain evidence="2 3">Y03</strain>
    </source>
</reference>